<dbReference type="InterPro" id="IPR011042">
    <property type="entry name" value="6-blade_b-propeller_TolB-like"/>
</dbReference>
<evidence type="ECO:0000313" key="2">
    <source>
        <dbReference type="Proteomes" id="UP001501510"/>
    </source>
</evidence>
<dbReference type="Proteomes" id="UP001501510">
    <property type="component" value="Unassembled WGS sequence"/>
</dbReference>
<accession>A0ABP3V4B1</accession>
<name>A0ABP3V4B1_9CLOT</name>
<dbReference type="RefSeq" id="WP_343763492.1">
    <property type="nucleotide sequence ID" value="NZ_BAAACG010000019.1"/>
</dbReference>
<keyword evidence="2" id="KW-1185">Reference proteome</keyword>
<gene>
    <name evidence="1" type="ORF">GCM10008906_33440</name>
</gene>
<comment type="caution">
    <text evidence="1">The sequence shown here is derived from an EMBL/GenBank/DDBJ whole genome shotgun (WGS) entry which is preliminary data.</text>
</comment>
<proteinExistence type="predicted"/>
<dbReference type="Gene3D" id="2.120.10.30">
    <property type="entry name" value="TolB, C-terminal domain"/>
    <property type="match status" value="1"/>
</dbReference>
<dbReference type="SUPFAM" id="SSF50952">
    <property type="entry name" value="Soluble quinoprotein glucose dehydrogenase"/>
    <property type="match status" value="1"/>
</dbReference>
<sequence>MKKILKDLIILSIIFFISFVVSKNFFYENNIKLNNSKLKYSVKHKGLKGAVDFTVDDKGNYYICYKDKIQFIDDKGKSYNILENADFNITSVDYSKDILYFASKTKVYKLNLKNKKTSVLVDNIPNLGDYNKSLVKIKEDELYITIGAATNSGVVGEDNKWVREYPFFCDLSPNKIMLSGQNFNKNTAGAFNTKNTKSMRGQIIPKHFPGNSSIIVYNIKNNKAKTYAWGIRNFKGIDFNKKGNLIISTTGMENRGYRPVKMDLDYIYKVKKGVWYGFPDYSGGDPINSPRFKGKNNTVINFVLDKHPSTNPPAPLYQHKKLNSLGSLAVDKEGKVLEPDTIVFYDKESKNIYSLDKLGILNKEGNLSKGNIKSIKIIKNNITMLDNDRGYIYIINNDK</sequence>
<dbReference type="EMBL" id="BAAACG010000019">
    <property type="protein sequence ID" value="GAA0746163.1"/>
    <property type="molecule type" value="Genomic_DNA"/>
</dbReference>
<reference evidence="2" key="1">
    <citation type="journal article" date="2019" name="Int. J. Syst. Evol. Microbiol.">
        <title>The Global Catalogue of Microorganisms (GCM) 10K type strain sequencing project: providing services to taxonomists for standard genome sequencing and annotation.</title>
        <authorList>
            <consortium name="The Broad Institute Genomics Platform"/>
            <consortium name="The Broad Institute Genome Sequencing Center for Infectious Disease"/>
            <person name="Wu L."/>
            <person name="Ma J."/>
        </authorList>
    </citation>
    <scope>NUCLEOTIDE SEQUENCE [LARGE SCALE GENOMIC DNA]</scope>
    <source>
        <strain evidence="2">JCM 1407</strain>
    </source>
</reference>
<evidence type="ECO:0000313" key="1">
    <source>
        <dbReference type="EMBL" id="GAA0746163.1"/>
    </source>
</evidence>
<dbReference type="InterPro" id="IPR011041">
    <property type="entry name" value="Quinoprot_gluc/sorb_DH_b-prop"/>
</dbReference>
<organism evidence="1 2">
    <name type="scientific">Clostridium oceanicum</name>
    <dbReference type="NCBI Taxonomy" id="1543"/>
    <lineage>
        <taxon>Bacteria</taxon>
        <taxon>Bacillati</taxon>
        <taxon>Bacillota</taxon>
        <taxon>Clostridia</taxon>
        <taxon>Eubacteriales</taxon>
        <taxon>Clostridiaceae</taxon>
        <taxon>Clostridium</taxon>
    </lineage>
</organism>
<protein>
    <submittedName>
        <fullName evidence="1">PQQ-dependent sugar dehydrogenase</fullName>
    </submittedName>
</protein>